<keyword evidence="4" id="KW-0326">Glycosidase</keyword>
<dbReference type="InterPro" id="IPR013320">
    <property type="entry name" value="ConA-like_dom_sf"/>
</dbReference>
<evidence type="ECO:0000256" key="2">
    <source>
        <dbReference type="ARBA" id="ARBA00022729"/>
    </source>
</evidence>
<reference evidence="7 8" key="1">
    <citation type="journal article" date="2013" name="Mar. Genomics">
        <title>Expression of sulfatases in Rhodopirellula baltica and the diversity of sulfatases in the genus Rhodopirellula.</title>
        <authorList>
            <person name="Wegner C.E."/>
            <person name="Richter-Heitmann T."/>
            <person name="Klindworth A."/>
            <person name="Klockow C."/>
            <person name="Richter M."/>
            <person name="Achstetter T."/>
            <person name="Glockner F.O."/>
            <person name="Harder J."/>
        </authorList>
    </citation>
    <scope>NUCLEOTIDE SEQUENCE [LARGE SCALE GENOMIC DNA]</scope>
    <source>
        <strain evidence="7 8">SM41</strain>
    </source>
</reference>
<dbReference type="InterPro" id="IPR050546">
    <property type="entry name" value="Glycosyl_Hydrlase_16"/>
</dbReference>
<evidence type="ECO:0000256" key="5">
    <source>
        <dbReference type="PIRSR" id="PIRSR001097-50"/>
    </source>
</evidence>
<dbReference type="PANTHER" id="PTHR10963:SF55">
    <property type="entry name" value="GLYCOSIDE HYDROLASE FAMILY 16 PROTEIN"/>
    <property type="match status" value="1"/>
</dbReference>
<dbReference type="SUPFAM" id="SSF49899">
    <property type="entry name" value="Concanavalin A-like lectins/glucanases"/>
    <property type="match status" value="1"/>
</dbReference>
<comment type="similarity">
    <text evidence="1">Belongs to the glycosyl hydrolase 16 family.</text>
</comment>
<evidence type="ECO:0000256" key="3">
    <source>
        <dbReference type="ARBA" id="ARBA00022801"/>
    </source>
</evidence>
<protein>
    <submittedName>
        <fullName evidence="7">Beta-agarase</fullName>
    </submittedName>
</protein>
<dbReference type="CDD" id="cd02178">
    <property type="entry name" value="GH16_beta_agarase"/>
    <property type="match status" value="1"/>
</dbReference>
<dbReference type="GO" id="GO:0033916">
    <property type="term" value="F:beta-agarase activity"/>
    <property type="evidence" value="ECO:0007669"/>
    <property type="project" value="InterPro"/>
</dbReference>
<sequence>MHALNVWVGRVGFERVEMKLLYAVSIAFALGSSTTFAADWDAFAIPVQPGQGLEWKLQSVSDDFGYDAQPMNKPPAFTERWRDSFINRWLGPGLSEFNSGHSYVTNGHLGIHASRKAGTKKVYAGAISSRETFRYPLFVEAKVKISGLVMASNVWMLSPDSTQEIDIIEAYGSQRESQSWTAQRLHLSHHVFIRRPFQDYQPTDKGSWYFDGTNWRKDFHRVGVYWRDPWHLEYYVDGKKVREVSGPDVIDPKGYTSGEGLSKPMHIIINTEDQDWRSDEGITPTDEELADTNKSIMWVDWIRVYQAMESVAKD</sequence>
<proteinExistence type="inferred from homology"/>
<evidence type="ECO:0000256" key="4">
    <source>
        <dbReference type="ARBA" id="ARBA00023295"/>
    </source>
</evidence>
<keyword evidence="3" id="KW-0378">Hydrolase</keyword>
<dbReference type="InterPro" id="IPR000757">
    <property type="entry name" value="Beta-glucanase-like"/>
</dbReference>
<dbReference type="AlphaFoldDB" id="M5U821"/>
<dbReference type="EMBL" id="ANOH01000077">
    <property type="protein sequence ID" value="EMI57607.1"/>
    <property type="molecule type" value="Genomic_DNA"/>
</dbReference>
<comment type="caution">
    <text evidence="7">The sequence shown here is derived from an EMBL/GenBank/DDBJ whole genome shotgun (WGS) entry which is preliminary data.</text>
</comment>
<evidence type="ECO:0000313" key="8">
    <source>
        <dbReference type="Proteomes" id="UP000011885"/>
    </source>
</evidence>
<keyword evidence="8" id="KW-1185">Reference proteome</keyword>
<dbReference type="PATRIC" id="fig|1263870.3.peg.1040"/>
<dbReference type="Gene3D" id="2.60.120.200">
    <property type="match status" value="1"/>
</dbReference>
<feature type="domain" description="GH16" evidence="6">
    <location>
        <begin position="38"/>
        <end position="310"/>
    </location>
</feature>
<dbReference type="GO" id="GO:0005975">
    <property type="term" value="P:carbohydrate metabolic process"/>
    <property type="evidence" value="ECO:0007669"/>
    <property type="project" value="InterPro"/>
</dbReference>
<dbReference type="InterPro" id="IPR016287">
    <property type="entry name" value="Beta_agarase"/>
</dbReference>
<evidence type="ECO:0000256" key="1">
    <source>
        <dbReference type="ARBA" id="ARBA00006865"/>
    </source>
</evidence>
<evidence type="ECO:0000313" key="7">
    <source>
        <dbReference type="EMBL" id="EMI57607.1"/>
    </source>
</evidence>
<feature type="active site" description="Nucleophile" evidence="5">
    <location>
        <position position="164"/>
    </location>
</feature>
<dbReference type="PIRSF" id="PIRSF001097">
    <property type="entry name" value="Agarase"/>
    <property type="match status" value="1"/>
</dbReference>
<dbReference type="PANTHER" id="PTHR10963">
    <property type="entry name" value="GLYCOSYL HYDROLASE-RELATED"/>
    <property type="match status" value="1"/>
</dbReference>
<gene>
    <name evidence="7" type="ORF">RSSM_00953</name>
</gene>
<keyword evidence="2" id="KW-0732">Signal</keyword>
<dbReference type="PROSITE" id="PS51762">
    <property type="entry name" value="GH16_2"/>
    <property type="match status" value="1"/>
</dbReference>
<name>M5U821_9BACT</name>
<dbReference type="Proteomes" id="UP000011885">
    <property type="component" value="Unassembled WGS sequence"/>
</dbReference>
<dbReference type="Pfam" id="PF00722">
    <property type="entry name" value="Glyco_hydro_16"/>
    <property type="match status" value="1"/>
</dbReference>
<accession>M5U821</accession>
<feature type="active site" description="Proton donor" evidence="5">
    <location>
        <position position="169"/>
    </location>
</feature>
<evidence type="ECO:0000259" key="6">
    <source>
        <dbReference type="PROSITE" id="PS51762"/>
    </source>
</evidence>
<organism evidence="7 8">
    <name type="scientific">Rhodopirellula sallentina SM41</name>
    <dbReference type="NCBI Taxonomy" id="1263870"/>
    <lineage>
        <taxon>Bacteria</taxon>
        <taxon>Pseudomonadati</taxon>
        <taxon>Planctomycetota</taxon>
        <taxon>Planctomycetia</taxon>
        <taxon>Pirellulales</taxon>
        <taxon>Pirellulaceae</taxon>
        <taxon>Rhodopirellula</taxon>
    </lineage>
</organism>